<dbReference type="SUPFAM" id="SSF53474">
    <property type="entry name" value="alpha/beta-Hydrolases"/>
    <property type="match status" value="1"/>
</dbReference>
<dbReference type="EMBL" id="LT634361">
    <property type="protein sequence ID" value="SFZ84578.1"/>
    <property type="molecule type" value="Genomic_DNA"/>
</dbReference>
<dbReference type="InterPro" id="IPR000073">
    <property type="entry name" value="AB_hydrolase_1"/>
</dbReference>
<accession>A0A2H1EDX5</accession>
<sequence length="342" mass="38816">MKAMMKLIIKICKWIGLFLAGVATLLLVAGICYRLLNSKPIPPGKLVDVNGTKLHIRAEGERNNLPTLVLEAGAGGSTDMFHWIAEGLKAQMRVVRYDREGKGFSESSGERITPEFYARQLHELLERNGEKPPYILVGHSMGGPYHRIFRELFPTEVIGMVFLDASHPEQWKRLAQKELIPKEYINSIRLNSILADVGIVGIYNKMFNSKFRNDGLPKDCHIRSRAINSYSGRGYARYLKENDINDKILFRSGQASDLDSLPVLVFTATEQYSTFQKEKYRREGIDPEAQVKLWLQMQKELKELSTRGKQFIMDASHGTIITEKANADIINKEILLMATSIK</sequence>
<dbReference type="Pfam" id="PF00561">
    <property type="entry name" value="Abhydrolase_1"/>
    <property type="match status" value="1"/>
</dbReference>
<dbReference type="Proteomes" id="UP000231564">
    <property type="component" value="Chromosome MARIT"/>
</dbReference>
<dbReference type="InterPro" id="IPR029058">
    <property type="entry name" value="AB_hydrolase_fold"/>
</dbReference>
<gene>
    <name evidence="3" type="ORF">MARIT_2812</name>
</gene>
<evidence type="ECO:0000259" key="2">
    <source>
        <dbReference type="Pfam" id="PF00561"/>
    </source>
</evidence>
<dbReference type="AlphaFoldDB" id="A0A2H1EDX5"/>
<proteinExistence type="predicted"/>
<dbReference type="InterPro" id="IPR050266">
    <property type="entry name" value="AB_hydrolase_sf"/>
</dbReference>
<organism evidence="3 4">
    <name type="scientific">Tenacibaculum maritimum NCIMB 2154</name>
    <dbReference type="NCBI Taxonomy" id="1349785"/>
    <lineage>
        <taxon>Bacteria</taxon>
        <taxon>Pseudomonadati</taxon>
        <taxon>Bacteroidota</taxon>
        <taxon>Flavobacteriia</taxon>
        <taxon>Flavobacteriales</taxon>
        <taxon>Flavobacteriaceae</taxon>
        <taxon>Tenacibaculum</taxon>
    </lineage>
</organism>
<dbReference type="GO" id="GO:0016787">
    <property type="term" value="F:hydrolase activity"/>
    <property type="evidence" value="ECO:0007669"/>
    <property type="project" value="UniProtKB-KW"/>
</dbReference>
<keyword evidence="4" id="KW-1185">Reference proteome</keyword>
<evidence type="ECO:0000313" key="3">
    <source>
        <dbReference type="EMBL" id="SFZ84578.1"/>
    </source>
</evidence>
<dbReference type="PANTHER" id="PTHR43798:SF31">
    <property type="entry name" value="AB HYDROLASE SUPERFAMILY PROTEIN YCLE"/>
    <property type="match status" value="1"/>
</dbReference>
<protein>
    <submittedName>
        <fullName evidence="3">Protein containing alpha/beta hydrolase fold</fullName>
    </submittedName>
</protein>
<dbReference type="PANTHER" id="PTHR43798">
    <property type="entry name" value="MONOACYLGLYCEROL LIPASE"/>
    <property type="match status" value="1"/>
</dbReference>
<name>A0A2H1EDX5_9FLAO</name>
<reference evidence="3 4" key="1">
    <citation type="submission" date="2016-11" db="EMBL/GenBank/DDBJ databases">
        <authorList>
            <person name="Jaros S."/>
            <person name="Januszkiewicz K."/>
            <person name="Wedrychowicz H."/>
        </authorList>
    </citation>
    <scope>NUCLEOTIDE SEQUENCE [LARGE SCALE GENOMIC DNA]</scope>
    <source>
        <strain evidence="3">NCIMB 2154T</strain>
    </source>
</reference>
<dbReference type="GO" id="GO:0016020">
    <property type="term" value="C:membrane"/>
    <property type="evidence" value="ECO:0007669"/>
    <property type="project" value="TreeGrafter"/>
</dbReference>
<dbReference type="KEGG" id="tmar:MARIT_2812"/>
<evidence type="ECO:0000256" key="1">
    <source>
        <dbReference type="ARBA" id="ARBA00022801"/>
    </source>
</evidence>
<evidence type="ECO:0000313" key="4">
    <source>
        <dbReference type="Proteomes" id="UP000231564"/>
    </source>
</evidence>
<keyword evidence="1 3" id="KW-0378">Hydrolase</keyword>
<feature type="domain" description="AB hydrolase-1" evidence="2">
    <location>
        <begin position="66"/>
        <end position="174"/>
    </location>
</feature>
<dbReference type="Gene3D" id="3.40.50.1820">
    <property type="entry name" value="alpha/beta hydrolase"/>
    <property type="match status" value="1"/>
</dbReference>